<evidence type="ECO:0000256" key="8">
    <source>
        <dbReference type="ARBA" id="ARBA00023065"/>
    </source>
</evidence>
<keyword evidence="8" id="KW-0406">Ion transport</keyword>
<keyword evidence="6 20" id="KW-1133">Transmembrane helix</keyword>
<evidence type="ECO:0000256" key="2">
    <source>
        <dbReference type="ARBA" id="ARBA00022448"/>
    </source>
</evidence>
<feature type="site" description="Interaction with the cone snail toxin Con-ikot-ikot" evidence="17">
    <location>
        <position position="802"/>
    </location>
</feature>
<dbReference type="Gene3D" id="3.40.190.10">
    <property type="entry name" value="Periplasmic binding protein-like II"/>
    <property type="match status" value="2"/>
</dbReference>
<dbReference type="Proteomes" id="UP001497382">
    <property type="component" value="Unassembled WGS sequence"/>
</dbReference>
<evidence type="ECO:0000256" key="15">
    <source>
        <dbReference type="ARBA" id="ARBA00034104"/>
    </source>
</evidence>
<keyword evidence="18" id="KW-1015">Disulfide bond</keyword>
<evidence type="ECO:0000256" key="3">
    <source>
        <dbReference type="ARBA" id="ARBA00022475"/>
    </source>
</evidence>
<dbReference type="SUPFAM" id="SSF53822">
    <property type="entry name" value="Periplasmic binding protein-like I"/>
    <property type="match status" value="1"/>
</dbReference>
<keyword evidence="9 20" id="KW-0472">Membrane</keyword>
<keyword evidence="4 20" id="KW-0812">Transmembrane</keyword>
<feature type="binding site" evidence="16">
    <location>
        <position position="541"/>
    </location>
    <ligand>
        <name>L-glutamate</name>
        <dbReference type="ChEBI" id="CHEBI:29985"/>
    </ligand>
</feature>
<evidence type="ECO:0000313" key="25">
    <source>
        <dbReference type="Proteomes" id="UP001497382"/>
    </source>
</evidence>
<keyword evidence="3" id="KW-1003">Cell membrane</keyword>
<dbReference type="GO" id="GO:0015276">
    <property type="term" value="F:ligand-gated monoatomic ion channel activity"/>
    <property type="evidence" value="ECO:0007669"/>
    <property type="project" value="InterPro"/>
</dbReference>
<keyword evidence="7" id="KW-0770">Synapse</keyword>
<evidence type="ECO:0000256" key="16">
    <source>
        <dbReference type="PIRSR" id="PIRSR601508-1"/>
    </source>
</evidence>
<feature type="binding site" evidence="16">
    <location>
        <position position="708"/>
    </location>
    <ligand>
        <name>L-glutamate</name>
        <dbReference type="ChEBI" id="CHEBI:29985"/>
    </ligand>
</feature>
<evidence type="ECO:0000256" key="4">
    <source>
        <dbReference type="ARBA" id="ARBA00022692"/>
    </source>
</evidence>
<dbReference type="PRINTS" id="PR00177">
    <property type="entry name" value="NMDARECEPTOR"/>
</dbReference>
<dbReference type="SMART" id="SM00918">
    <property type="entry name" value="Lig_chan-Glu_bd"/>
    <property type="match status" value="1"/>
</dbReference>
<keyword evidence="10" id="KW-0675">Receptor</keyword>
<dbReference type="InterPro" id="IPR028082">
    <property type="entry name" value="Peripla_BP_I"/>
</dbReference>
<evidence type="ECO:0000256" key="21">
    <source>
        <dbReference type="SAM" id="SignalP"/>
    </source>
</evidence>
<evidence type="ECO:0000256" key="7">
    <source>
        <dbReference type="ARBA" id="ARBA00023018"/>
    </source>
</evidence>
<dbReference type="PANTHER" id="PTHR18966">
    <property type="entry name" value="IONOTROPIC GLUTAMATE RECEPTOR"/>
    <property type="match status" value="1"/>
</dbReference>
<gene>
    <name evidence="24" type="ORF">LARSCL_LOCUS12871</name>
</gene>
<dbReference type="InterPro" id="IPR001828">
    <property type="entry name" value="ANF_lig-bd_rcpt"/>
</dbReference>
<evidence type="ECO:0000256" key="18">
    <source>
        <dbReference type="PIRSR" id="PIRSR601508-3"/>
    </source>
</evidence>
<evidence type="ECO:0000256" key="14">
    <source>
        <dbReference type="ARBA" id="ARBA00023303"/>
    </source>
</evidence>
<feature type="transmembrane region" description="Helical" evidence="20">
    <location>
        <begin position="581"/>
        <end position="600"/>
    </location>
</feature>
<evidence type="ECO:0000256" key="19">
    <source>
        <dbReference type="SAM" id="MobiDB-lite"/>
    </source>
</evidence>
<evidence type="ECO:0000256" key="17">
    <source>
        <dbReference type="PIRSR" id="PIRSR601508-2"/>
    </source>
</evidence>
<keyword evidence="11" id="KW-0325">Glycoprotein</keyword>
<dbReference type="Pfam" id="PF01094">
    <property type="entry name" value="ANF_receptor"/>
    <property type="match status" value="1"/>
</dbReference>
<dbReference type="GO" id="GO:0045211">
    <property type="term" value="C:postsynaptic membrane"/>
    <property type="evidence" value="ECO:0007669"/>
    <property type="project" value="UniProtKB-SubCell"/>
</dbReference>
<keyword evidence="5 21" id="KW-0732">Signal</keyword>
<feature type="transmembrane region" description="Helical" evidence="20">
    <location>
        <begin position="657"/>
        <end position="679"/>
    </location>
</feature>
<dbReference type="FunFam" id="3.40.190.10:FF:000364">
    <property type="entry name" value="Si:dkey-183j2.10"/>
    <property type="match status" value="1"/>
</dbReference>
<dbReference type="Gene3D" id="3.40.50.2300">
    <property type="match status" value="2"/>
</dbReference>
<dbReference type="FunFam" id="1.10.287.70:FF:000010">
    <property type="entry name" value="Putative glutamate receptor ionotropic kainate 1"/>
    <property type="match status" value="1"/>
</dbReference>
<evidence type="ECO:0000259" key="22">
    <source>
        <dbReference type="SMART" id="SM00079"/>
    </source>
</evidence>
<keyword evidence="12" id="KW-0628">Postsynaptic cell membrane</keyword>
<feature type="transmembrane region" description="Helical" evidence="20">
    <location>
        <begin position="838"/>
        <end position="861"/>
    </location>
</feature>
<evidence type="ECO:0008006" key="26">
    <source>
        <dbReference type="Google" id="ProtNLM"/>
    </source>
</evidence>
<dbReference type="SMART" id="SM00079">
    <property type="entry name" value="PBPe"/>
    <property type="match status" value="1"/>
</dbReference>
<feature type="region of interest" description="Disordered" evidence="19">
    <location>
        <begin position="897"/>
        <end position="927"/>
    </location>
</feature>
<protein>
    <recommendedName>
        <fullName evidence="26">Ionotropic glutamate receptor</fullName>
    </recommendedName>
</protein>
<dbReference type="GO" id="GO:0038023">
    <property type="term" value="F:signaling receptor activity"/>
    <property type="evidence" value="ECO:0007669"/>
    <property type="project" value="InterPro"/>
</dbReference>
<feature type="compositionally biased region" description="Polar residues" evidence="19">
    <location>
        <begin position="909"/>
        <end position="927"/>
    </location>
</feature>
<evidence type="ECO:0000313" key="24">
    <source>
        <dbReference type="EMBL" id="CAL1283896.1"/>
    </source>
</evidence>
<dbReference type="Pfam" id="PF00060">
    <property type="entry name" value="Lig_chan"/>
    <property type="match status" value="1"/>
</dbReference>
<evidence type="ECO:0000256" key="13">
    <source>
        <dbReference type="ARBA" id="ARBA00023286"/>
    </source>
</evidence>
<evidence type="ECO:0000256" key="1">
    <source>
        <dbReference type="ARBA" id="ARBA00008685"/>
    </source>
</evidence>
<comment type="subcellular location">
    <subcellularLocation>
        <location evidence="15">Postsynaptic cell membrane</location>
        <topology evidence="15">Multi-pass membrane protein</topology>
    </subcellularLocation>
</comment>
<dbReference type="Gene3D" id="1.10.287.70">
    <property type="match status" value="1"/>
</dbReference>
<keyword evidence="2" id="KW-0813">Transport</keyword>
<keyword evidence="14" id="KW-0407">Ion channel</keyword>
<evidence type="ECO:0000256" key="10">
    <source>
        <dbReference type="ARBA" id="ARBA00023170"/>
    </source>
</evidence>
<evidence type="ECO:0000256" key="6">
    <source>
        <dbReference type="ARBA" id="ARBA00022989"/>
    </source>
</evidence>
<organism evidence="24 25">
    <name type="scientific">Larinioides sclopetarius</name>
    <dbReference type="NCBI Taxonomy" id="280406"/>
    <lineage>
        <taxon>Eukaryota</taxon>
        <taxon>Metazoa</taxon>
        <taxon>Ecdysozoa</taxon>
        <taxon>Arthropoda</taxon>
        <taxon>Chelicerata</taxon>
        <taxon>Arachnida</taxon>
        <taxon>Araneae</taxon>
        <taxon>Araneomorphae</taxon>
        <taxon>Entelegynae</taxon>
        <taxon>Araneoidea</taxon>
        <taxon>Araneidae</taxon>
        <taxon>Larinioides</taxon>
    </lineage>
</organism>
<evidence type="ECO:0000256" key="12">
    <source>
        <dbReference type="ARBA" id="ARBA00023257"/>
    </source>
</evidence>
<feature type="signal peptide" evidence="21">
    <location>
        <begin position="1"/>
        <end position="19"/>
    </location>
</feature>
<feature type="binding site" evidence="16">
    <location>
        <position position="536"/>
    </location>
    <ligand>
        <name>L-glutamate</name>
        <dbReference type="ChEBI" id="CHEBI:29985"/>
    </ligand>
</feature>
<evidence type="ECO:0000256" key="9">
    <source>
        <dbReference type="ARBA" id="ARBA00023136"/>
    </source>
</evidence>
<sequence>MLFLRMFIVVSVLVVEAMALPKLIRIGGLFDTEDEEQELAFRLAVEFFNRNTMIRRKPALVAQVERIKTGDVYDATKKVCGLLEMGVAAIFGPQDHLTSLHVGSICDEVEVPHIETRWDYKNKRDDLSINLHPSPSVLSESFVTMVKHLGWQNFSLIYEGNYGIIRLQNFLKEAEKNKWGVRLYSLDDRIPFRKVFWNLKKDFQSLKVDHKIVLDVNRKILFDVLKQAQQVGMVTENQQYLITSLDFHTTDLSDFKYAKCNLTGFRLVQDSYSDYNQLVESMARRPYNYRKGLTHGIRANCRLLPVLGIRDAPGNSNHLTHSAIITSKISTCDSLKLATETALIFDAVHLFISALEQLDVGKEVEEFPTISCFGGVNKGTDGTSLINYMKSSNILGITGAITFNGEGVRTMFHLDLMHLMEEGLMKMGEMLPGQTVNLTRYVGLEEASSQRTLIVTTIKDKPHVMLVNSTKKLHGNDQYEGFCIDLIEALSKILDFKYEIRLVKDEEFGKEKNGVWSGVIGEVMRGKADMAVAGLSINSKREKAVDFTLPFMNTGISILYQKPTTKVTSLFSFLSPFSAEVWTYLMITVFAVSIVTFLVGRLTPYEWINPHPCRQDDIVVENTFNLRNSFWINIGSIMQQGSDLIPTAFSTRTAASFWNFFTLIMVSSYTANLAAFLTVERSIYPFNSAMELAKQKKIKYGCVDSGTTRAFFEDSPIPLYKDMWEAMKSDPSNLVKTSDLGKKKVKQGNYAFFMESASIEYLSERECDLTRIGDLLDSKGYGIATKKGNRELSAKLSAGILKLQEEGVLHTLKNKWWKQKGGGKCTIKQSNTVRELTLGNVGGVFVVLIFGLGVSVVVAFIEFRWKSFQWENPNKDSFWTLLKNEIKFTLSFDQQTKPVPQLKKKKSSTTDNSRSSMQSQGTHRSAS</sequence>
<evidence type="ECO:0000256" key="5">
    <source>
        <dbReference type="ARBA" id="ARBA00022729"/>
    </source>
</evidence>
<evidence type="ECO:0000259" key="23">
    <source>
        <dbReference type="SMART" id="SM00918"/>
    </source>
</evidence>
<comment type="caution">
    <text evidence="24">The sequence shown here is derived from an EMBL/GenBank/DDBJ whole genome shotgun (WGS) entry which is preliminary data.</text>
</comment>
<proteinExistence type="inferred from homology"/>
<dbReference type="SUPFAM" id="SSF53850">
    <property type="entry name" value="Periplasmic binding protein-like II"/>
    <property type="match status" value="1"/>
</dbReference>
<dbReference type="AlphaFoldDB" id="A0AAV2AJR5"/>
<feature type="disulfide bond" evidence="18">
    <location>
        <begin position="767"/>
        <end position="825"/>
    </location>
</feature>
<keyword evidence="25" id="KW-1185">Reference proteome</keyword>
<dbReference type="Pfam" id="PF10613">
    <property type="entry name" value="Lig_chan-Glu_bd"/>
    <property type="match status" value="1"/>
</dbReference>
<dbReference type="FunFam" id="3.40.190.10:FF:000060">
    <property type="entry name" value="Glutamate receptor ionotropic, kainate 1"/>
    <property type="match status" value="1"/>
</dbReference>
<dbReference type="InterPro" id="IPR001320">
    <property type="entry name" value="Iontro_rcpt_C"/>
</dbReference>
<dbReference type="EMBL" id="CAXIEN010000173">
    <property type="protein sequence ID" value="CAL1283896.1"/>
    <property type="molecule type" value="Genomic_DNA"/>
</dbReference>
<name>A0AAV2AJR5_9ARAC</name>
<feature type="chain" id="PRO_5043315098" description="Ionotropic glutamate receptor" evidence="21">
    <location>
        <begin position="20"/>
        <end position="927"/>
    </location>
</feature>
<reference evidence="24 25" key="1">
    <citation type="submission" date="2024-04" db="EMBL/GenBank/DDBJ databases">
        <authorList>
            <person name="Rising A."/>
            <person name="Reimegard J."/>
            <person name="Sonavane S."/>
            <person name="Akerstrom W."/>
            <person name="Nylinder S."/>
            <person name="Hedman E."/>
            <person name="Kallberg Y."/>
        </authorList>
    </citation>
    <scope>NUCLEOTIDE SEQUENCE [LARGE SCALE GENOMIC DNA]</scope>
</reference>
<keyword evidence="13" id="KW-1071">Ligand-gated ion channel</keyword>
<dbReference type="CDD" id="cd06382">
    <property type="entry name" value="PBP1_iGluR_Kainate"/>
    <property type="match status" value="1"/>
</dbReference>
<evidence type="ECO:0000256" key="11">
    <source>
        <dbReference type="ARBA" id="ARBA00023180"/>
    </source>
</evidence>
<dbReference type="InterPro" id="IPR015683">
    <property type="entry name" value="Ionotropic_Glu_rcpt"/>
</dbReference>
<evidence type="ECO:0000256" key="20">
    <source>
        <dbReference type="SAM" id="Phobius"/>
    </source>
</evidence>
<accession>A0AAV2AJR5</accession>
<dbReference type="InterPro" id="IPR001508">
    <property type="entry name" value="Iono_Glu_rcpt_met"/>
</dbReference>
<feature type="domain" description="Ionotropic glutamate receptor C-terminal" evidence="22">
    <location>
        <begin position="452"/>
        <end position="819"/>
    </location>
</feature>
<comment type="similarity">
    <text evidence="1">Belongs to the glutamate-gated ion channel (TC 1.A.10.1) family.</text>
</comment>
<feature type="domain" description="Ionotropic glutamate receptor L-glutamate and glycine-binding" evidence="23">
    <location>
        <begin position="462"/>
        <end position="525"/>
    </location>
</feature>
<feature type="binding site" evidence="16">
    <location>
        <position position="755"/>
    </location>
    <ligand>
        <name>L-glutamate</name>
        <dbReference type="ChEBI" id="CHEBI:29985"/>
    </ligand>
</feature>
<dbReference type="InterPro" id="IPR019594">
    <property type="entry name" value="Glu/Gly-bd"/>
</dbReference>